<evidence type="ECO:0000256" key="6">
    <source>
        <dbReference type="PIRSR" id="PIRSR625705-1"/>
    </source>
</evidence>
<evidence type="ECO:0000256" key="5">
    <source>
        <dbReference type="ARBA" id="ARBA00023295"/>
    </source>
</evidence>
<keyword evidence="5" id="KW-0326">Glycosidase</keyword>
<evidence type="ECO:0000256" key="3">
    <source>
        <dbReference type="ARBA" id="ARBA00012663"/>
    </source>
</evidence>
<dbReference type="PANTHER" id="PTHR22600:SF57">
    <property type="entry name" value="BETA-N-ACETYLHEXOSAMINIDASE"/>
    <property type="match status" value="1"/>
</dbReference>
<feature type="active site" description="Proton donor" evidence="6">
    <location>
        <position position="344"/>
    </location>
</feature>
<dbReference type="Gene3D" id="3.20.20.80">
    <property type="entry name" value="Glycosidases"/>
    <property type="match status" value="1"/>
</dbReference>
<dbReference type="EC" id="3.2.1.52" evidence="3"/>
<dbReference type="PANTHER" id="PTHR22600">
    <property type="entry name" value="BETA-HEXOSAMINIDASE"/>
    <property type="match status" value="1"/>
</dbReference>
<comment type="similarity">
    <text evidence="2">Belongs to the glycosyl hydrolase 20 family.</text>
</comment>
<evidence type="ECO:0000256" key="1">
    <source>
        <dbReference type="ARBA" id="ARBA00001231"/>
    </source>
</evidence>
<accession>A0A7S0H8V9</accession>
<feature type="domain" description="Glycoside hydrolase family 20 catalytic" evidence="7">
    <location>
        <begin position="185"/>
        <end position="447"/>
    </location>
</feature>
<evidence type="ECO:0000259" key="7">
    <source>
        <dbReference type="Pfam" id="PF00728"/>
    </source>
</evidence>
<dbReference type="GO" id="GO:0005975">
    <property type="term" value="P:carbohydrate metabolic process"/>
    <property type="evidence" value="ECO:0007669"/>
    <property type="project" value="InterPro"/>
</dbReference>
<protein>
    <recommendedName>
        <fullName evidence="3">beta-N-acetylhexosaminidase</fullName>
        <ecNumber evidence="3">3.2.1.52</ecNumber>
    </recommendedName>
</protein>
<dbReference type="Pfam" id="PF00728">
    <property type="entry name" value="Glyco_hydro_20"/>
    <property type="match status" value="1"/>
</dbReference>
<name>A0A7S0H8V9_9CRYP</name>
<dbReference type="InterPro" id="IPR029018">
    <property type="entry name" value="Hex-like_dom2"/>
</dbReference>
<organism evidence="9">
    <name type="scientific">Hanusia phi</name>
    <dbReference type="NCBI Taxonomy" id="3032"/>
    <lineage>
        <taxon>Eukaryota</taxon>
        <taxon>Cryptophyceae</taxon>
        <taxon>Pyrenomonadales</taxon>
        <taxon>Geminigeraceae</taxon>
        <taxon>Hanusia</taxon>
    </lineage>
</organism>
<dbReference type="Gene3D" id="3.30.379.10">
    <property type="entry name" value="Chitobiase/beta-hexosaminidase domain 2-like"/>
    <property type="match status" value="1"/>
</dbReference>
<dbReference type="PRINTS" id="PR00738">
    <property type="entry name" value="GLHYDRLASE20"/>
</dbReference>
<evidence type="ECO:0000259" key="8">
    <source>
        <dbReference type="Pfam" id="PF02838"/>
    </source>
</evidence>
<dbReference type="Pfam" id="PF02838">
    <property type="entry name" value="Glyco_hydro_20b"/>
    <property type="match status" value="1"/>
</dbReference>
<dbReference type="EMBL" id="HBEO01002031">
    <property type="protein sequence ID" value="CAD8467608.1"/>
    <property type="molecule type" value="Transcribed_RNA"/>
</dbReference>
<dbReference type="InterPro" id="IPR017853">
    <property type="entry name" value="GH"/>
</dbReference>
<proteinExistence type="inferred from homology"/>
<dbReference type="SUPFAM" id="SSF55545">
    <property type="entry name" value="beta-N-acetylhexosaminidase-like domain"/>
    <property type="match status" value="1"/>
</dbReference>
<dbReference type="SUPFAM" id="SSF51445">
    <property type="entry name" value="(Trans)glycosidases"/>
    <property type="match status" value="1"/>
</dbReference>
<evidence type="ECO:0000256" key="4">
    <source>
        <dbReference type="ARBA" id="ARBA00022801"/>
    </source>
</evidence>
<evidence type="ECO:0000313" key="9">
    <source>
        <dbReference type="EMBL" id="CAD8467608.1"/>
    </source>
</evidence>
<dbReference type="InterPro" id="IPR015883">
    <property type="entry name" value="Glyco_hydro_20_cat"/>
</dbReference>
<keyword evidence="4" id="KW-0378">Hydrolase</keyword>
<sequence>MAALVCGGMASQQAGRSLPSLLPQPQNINLFDGPPLQVNGAALCIYRPEEAERLEDPSSRFYRNVRRASPKDVDMFFAGHDVGNPLASECSEQEDKFIVRLKILDVRNRNSKTQAKLLLSKESYHLTARNESISIASYYEEGLFRGYQTLLQLLQISGWDGSSQTWNGSRIDQMEIIDWPSLPNRGVMLDVSRNRIHTLETFMGIVDVLAKLKINQLQLYTEHTFAFQNHSRVWKGTGALEAPEVLALSEYAHDRYIKLVPNQQSFGHMQHWLKHEDYLHLAEHASGSNRLWTFEYCCSMFSDRENLPYSLAPDSKSVEFLDSLYSELLQAFPYSDNINIGFDETYDLGMGKSKQAVAHRGQHYVYLKFLEDVVGVLNKYNRSAMFWGDIIAEHWDALSRLPNTSIVLDWGYEARAPFRSRGARFQQHGVKFYVCPGTSSWLSIGGRMENMMVNVLNAATAGSMHSAEGLLVTDWGDGGHMQPLAVSVPGYAAAAEYSWNMNLERSFTVEGLTEHLMGKVSKFVLNAGSGVIGRVLILLGNLYKIVGSQTLANRSALFDILILSNLKTALVNHVIVGLHITRSGLQQALGNLKEASMLLIGELAKFDVEGADQGPLNMPLSIRELMWAVSFLTLSCQVGLECVELGDARCDLSKIPRARAEQLGMETQRLRERLQVIWPARSREGAGLDDTLLRLQHVENVLKAGRSTAGRPAQEGGQRAGLLSFLSRFMQKKEAREESARGEL</sequence>
<feature type="domain" description="Beta-hexosaminidase bacterial type N-terminal" evidence="8">
    <location>
        <begin position="108"/>
        <end position="179"/>
    </location>
</feature>
<dbReference type="AlphaFoldDB" id="A0A7S0H8V9"/>
<evidence type="ECO:0000256" key="2">
    <source>
        <dbReference type="ARBA" id="ARBA00006285"/>
    </source>
</evidence>
<reference evidence="9" key="1">
    <citation type="submission" date="2021-01" db="EMBL/GenBank/DDBJ databases">
        <authorList>
            <person name="Corre E."/>
            <person name="Pelletier E."/>
            <person name="Niang G."/>
            <person name="Scheremetjew M."/>
            <person name="Finn R."/>
            <person name="Kale V."/>
            <person name="Holt S."/>
            <person name="Cochrane G."/>
            <person name="Meng A."/>
            <person name="Brown T."/>
            <person name="Cohen L."/>
        </authorList>
    </citation>
    <scope>NUCLEOTIDE SEQUENCE</scope>
    <source>
        <strain evidence="9">CCMP325</strain>
    </source>
</reference>
<dbReference type="InterPro" id="IPR025705">
    <property type="entry name" value="Beta_hexosaminidase_sua/sub"/>
</dbReference>
<gene>
    <name evidence="9" type="ORF">HPHI1048_LOCUS1464</name>
</gene>
<dbReference type="GO" id="GO:0030203">
    <property type="term" value="P:glycosaminoglycan metabolic process"/>
    <property type="evidence" value="ECO:0007669"/>
    <property type="project" value="TreeGrafter"/>
</dbReference>
<dbReference type="GO" id="GO:0016020">
    <property type="term" value="C:membrane"/>
    <property type="evidence" value="ECO:0007669"/>
    <property type="project" value="TreeGrafter"/>
</dbReference>
<dbReference type="InterPro" id="IPR015882">
    <property type="entry name" value="HEX_bac_N"/>
</dbReference>
<dbReference type="GO" id="GO:0004563">
    <property type="term" value="F:beta-N-acetylhexosaminidase activity"/>
    <property type="evidence" value="ECO:0007669"/>
    <property type="project" value="UniProtKB-EC"/>
</dbReference>
<comment type="catalytic activity">
    <reaction evidence="1">
        <text>Hydrolysis of terminal non-reducing N-acetyl-D-hexosamine residues in N-acetyl-beta-D-hexosaminides.</text>
        <dbReference type="EC" id="3.2.1.52"/>
    </reaction>
</comment>